<feature type="transmembrane region" description="Helical" evidence="1">
    <location>
        <begin position="37"/>
        <end position="64"/>
    </location>
</feature>
<comment type="caution">
    <text evidence="2">The sequence shown here is derived from an EMBL/GenBank/DDBJ whole genome shotgun (WGS) entry which is preliminary data.</text>
</comment>
<feature type="transmembrane region" description="Helical" evidence="1">
    <location>
        <begin position="7"/>
        <end position="31"/>
    </location>
</feature>
<keyword evidence="1" id="KW-1133">Transmembrane helix</keyword>
<evidence type="ECO:0000313" key="3">
    <source>
        <dbReference type="Proteomes" id="UP000654482"/>
    </source>
</evidence>
<dbReference type="EMBL" id="JADEWZ010000001">
    <property type="protein sequence ID" value="MBE9114413.1"/>
    <property type="molecule type" value="Genomic_DNA"/>
</dbReference>
<organism evidence="2 3">
    <name type="scientific">Lusitaniella coriacea LEGE 07157</name>
    <dbReference type="NCBI Taxonomy" id="945747"/>
    <lineage>
        <taxon>Bacteria</taxon>
        <taxon>Bacillati</taxon>
        <taxon>Cyanobacteriota</taxon>
        <taxon>Cyanophyceae</taxon>
        <taxon>Spirulinales</taxon>
        <taxon>Lusitaniellaceae</taxon>
        <taxon>Lusitaniella</taxon>
    </lineage>
</organism>
<name>A0A8J7DL86_9CYAN</name>
<dbReference type="AlphaFoldDB" id="A0A8J7DL86"/>
<sequence length="184" mass="21527">MVSNENSLYLFFRCLLFLLIVLTYLPVFISLTKIKNSWWIACMSTISMFLVVIVFVPNLTLFDFQYSLLGRNKKISPPAEKVLFEYHEDFCGFSQNGKGIVPSCTWKIYPEGLSISLFIYGETFVSIKDMIKLRSPDRDLYSQYTLSLRNRELRTHTIVLPNERIFTELENIVKRSNLGYFSEK</sequence>
<gene>
    <name evidence="2" type="ORF">IQ249_00745</name>
</gene>
<proteinExistence type="predicted"/>
<keyword evidence="1" id="KW-0812">Transmembrane</keyword>
<keyword evidence="3" id="KW-1185">Reference proteome</keyword>
<keyword evidence="1" id="KW-0472">Membrane</keyword>
<accession>A0A8J7DL86</accession>
<dbReference type="Proteomes" id="UP000654482">
    <property type="component" value="Unassembled WGS sequence"/>
</dbReference>
<reference evidence="2" key="1">
    <citation type="submission" date="2020-10" db="EMBL/GenBank/DDBJ databases">
        <authorList>
            <person name="Castelo-Branco R."/>
            <person name="Eusebio N."/>
            <person name="Adriana R."/>
            <person name="Vieira A."/>
            <person name="Brugerolle De Fraissinette N."/>
            <person name="Rezende De Castro R."/>
            <person name="Schneider M.P."/>
            <person name="Vasconcelos V."/>
            <person name="Leao P.N."/>
        </authorList>
    </citation>
    <scope>NUCLEOTIDE SEQUENCE</scope>
    <source>
        <strain evidence="2">LEGE 07157</strain>
    </source>
</reference>
<evidence type="ECO:0000256" key="1">
    <source>
        <dbReference type="SAM" id="Phobius"/>
    </source>
</evidence>
<protein>
    <submittedName>
        <fullName evidence="2">Uncharacterized protein</fullName>
    </submittedName>
</protein>
<evidence type="ECO:0000313" key="2">
    <source>
        <dbReference type="EMBL" id="MBE9114413.1"/>
    </source>
</evidence>